<comment type="caution">
    <text evidence="3">The sequence shown here is derived from an EMBL/GenBank/DDBJ whole genome shotgun (WGS) entry which is preliminary data.</text>
</comment>
<sequence>PIRTFSNVLYPDIAVVLDDNLLDMVNVTANLKTGGLLVVNSARGPEELGVKGPYTVAVSDAFHSSEAAGLIVEGNVLISTSILGPFAAASDLVSAENIRLAIGRKFKGAALDRNLAALELAYRNTRILRYELPVASANA</sequence>
<dbReference type="InterPro" id="IPR019752">
    <property type="entry name" value="Pyrv/ketoisovalerate_OxRed_cat"/>
</dbReference>
<feature type="domain" description="Pyruvate/ketoisovalerate oxidoreductase catalytic" evidence="2">
    <location>
        <begin position="2"/>
        <end position="122"/>
    </location>
</feature>
<protein>
    <submittedName>
        <fullName evidence="3">2-oxoacid:acceptor oxidoreductase family protein</fullName>
    </submittedName>
</protein>
<evidence type="ECO:0000256" key="1">
    <source>
        <dbReference type="ARBA" id="ARBA00023002"/>
    </source>
</evidence>
<evidence type="ECO:0000313" key="3">
    <source>
        <dbReference type="EMBL" id="MBI5249574.1"/>
    </source>
</evidence>
<dbReference type="Pfam" id="PF01558">
    <property type="entry name" value="POR"/>
    <property type="match status" value="1"/>
</dbReference>
<evidence type="ECO:0000313" key="4">
    <source>
        <dbReference type="Proteomes" id="UP000807825"/>
    </source>
</evidence>
<keyword evidence="1" id="KW-0560">Oxidoreductase</keyword>
<dbReference type="Gene3D" id="3.40.920.10">
    <property type="entry name" value="Pyruvate-ferredoxin oxidoreductase, PFOR, domain III"/>
    <property type="match status" value="1"/>
</dbReference>
<dbReference type="EMBL" id="JACRDE010000234">
    <property type="protein sequence ID" value="MBI5249574.1"/>
    <property type="molecule type" value="Genomic_DNA"/>
</dbReference>
<proteinExistence type="predicted"/>
<dbReference type="AlphaFoldDB" id="A0A9D6V129"/>
<dbReference type="PANTHER" id="PTHR43366:SF1">
    <property type="entry name" value="PYRUVATE SYNTHASE SUBUNIT PORC"/>
    <property type="match status" value="1"/>
</dbReference>
<dbReference type="InterPro" id="IPR002869">
    <property type="entry name" value="Pyrv_flavodox_OxRed_cen"/>
</dbReference>
<reference evidence="3" key="1">
    <citation type="submission" date="2020-07" db="EMBL/GenBank/DDBJ databases">
        <title>Huge and variable diversity of episymbiotic CPR bacteria and DPANN archaea in groundwater ecosystems.</title>
        <authorList>
            <person name="He C.Y."/>
            <person name="Keren R."/>
            <person name="Whittaker M."/>
            <person name="Farag I.F."/>
            <person name="Doudna J."/>
            <person name="Cate J.H.D."/>
            <person name="Banfield J.F."/>
        </authorList>
    </citation>
    <scope>NUCLEOTIDE SEQUENCE</scope>
    <source>
        <strain evidence="3">NC_groundwater_1664_Pr3_B-0.1um_52_9</strain>
    </source>
</reference>
<accession>A0A9D6V129</accession>
<dbReference type="PANTHER" id="PTHR43366">
    <property type="entry name" value="PYRUVATE SYNTHASE SUBUNIT PORC"/>
    <property type="match status" value="1"/>
</dbReference>
<gene>
    <name evidence="3" type="ORF">HY912_08770</name>
</gene>
<dbReference type="Proteomes" id="UP000807825">
    <property type="component" value="Unassembled WGS sequence"/>
</dbReference>
<dbReference type="InterPro" id="IPR051626">
    <property type="entry name" value="Oxidoreductase_gamma_subunit"/>
</dbReference>
<evidence type="ECO:0000259" key="2">
    <source>
        <dbReference type="Pfam" id="PF01558"/>
    </source>
</evidence>
<organism evidence="3 4">
    <name type="scientific">Desulfomonile tiedjei</name>
    <dbReference type="NCBI Taxonomy" id="2358"/>
    <lineage>
        <taxon>Bacteria</taxon>
        <taxon>Pseudomonadati</taxon>
        <taxon>Thermodesulfobacteriota</taxon>
        <taxon>Desulfomonilia</taxon>
        <taxon>Desulfomonilales</taxon>
        <taxon>Desulfomonilaceae</taxon>
        <taxon>Desulfomonile</taxon>
    </lineage>
</organism>
<feature type="non-terminal residue" evidence="3">
    <location>
        <position position="1"/>
    </location>
</feature>
<dbReference type="SUPFAM" id="SSF53323">
    <property type="entry name" value="Pyruvate-ferredoxin oxidoreductase, PFOR, domain III"/>
    <property type="match status" value="1"/>
</dbReference>
<dbReference type="GO" id="GO:0016903">
    <property type="term" value="F:oxidoreductase activity, acting on the aldehyde or oxo group of donors"/>
    <property type="evidence" value="ECO:0007669"/>
    <property type="project" value="InterPro"/>
</dbReference>
<name>A0A9D6V129_9BACT</name>